<feature type="binding site" evidence="11">
    <location>
        <position position="92"/>
    </location>
    <ligand>
        <name>[4Fe-4S] cluster</name>
        <dbReference type="ChEBI" id="CHEBI:49883"/>
    </ligand>
</feature>
<dbReference type="PROSITE" id="PS01231">
    <property type="entry name" value="TRMA_2"/>
    <property type="match status" value="1"/>
</dbReference>
<dbReference type="PROSITE" id="PS01230">
    <property type="entry name" value="TRMA_1"/>
    <property type="match status" value="1"/>
</dbReference>
<evidence type="ECO:0000256" key="4">
    <source>
        <dbReference type="ARBA" id="ARBA00022679"/>
    </source>
</evidence>
<proteinExistence type="inferred from homology"/>
<dbReference type="InterPro" id="IPR030391">
    <property type="entry name" value="MeTrfase_TrmA_CS"/>
</dbReference>
<dbReference type="SUPFAM" id="SSF53335">
    <property type="entry name" value="S-adenosyl-L-methionine-dependent methyltransferases"/>
    <property type="match status" value="1"/>
</dbReference>
<feature type="binding site" evidence="11">
    <location>
        <position position="172"/>
    </location>
    <ligand>
        <name>[4Fe-4S] cluster</name>
        <dbReference type="ChEBI" id="CHEBI:49883"/>
    </ligand>
</feature>
<dbReference type="InterPro" id="IPR030390">
    <property type="entry name" value="MeTrfase_TrmA_AS"/>
</dbReference>
<dbReference type="InterPro" id="IPR012340">
    <property type="entry name" value="NA-bd_OB-fold"/>
</dbReference>
<keyword evidence="13" id="KW-1185">Reference proteome</keyword>
<feature type="binding site" evidence="11">
    <location>
        <position position="86"/>
    </location>
    <ligand>
        <name>[4Fe-4S] cluster</name>
        <dbReference type="ChEBI" id="CHEBI:49883"/>
    </ligand>
</feature>
<dbReference type="GO" id="GO:0003723">
    <property type="term" value="F:RNA binding"/>
    <property type="evidence" value="ECO:0007669"/>
    <property type="project" value="InterPro"/>
</dbReference>
<dbReference type="AlphaFoldDB" id="A0A8E3SC68"/>
<sequence length="441" mass="50715">MVLLYNQPKKIQPKQRYFTLNIESLDYQGFGLARQGNKQGGKCWFIDNALPNEVVEIEVLEEKARYGRGKVVRYLQQSSQRREPKCQHYHLCGGCQMQHVDLALQRSTKQQALLYPLGRLTKTFTEKPMLSGNEWHYRRRLRLSAVVGKKSGKLTLGLRQRGSNQIVSLTQCPVLETRLEQLLQPLQQLVRHWQRVKQFGHIELVLAENGVVMLLRHQGKVSDADRQALLAFAHQYQLILFVQEQEETIEQWLGEQPYYRLNNLKLYFDVRDFIQVNALLNQKMVEQALTWLDLSPQDRVLDLFCGMGNFTLPLAQQVESVVGVEGVMAMVEKAKRNAKLNQIDNATFYQADLSQPFKGQVWAELAFNKVLLDPPRSGAAFVLPHICALQPEKILYVSCNPATLIRDTEILLQNGYHLIQTAMIDMFPQTGHLESINLFSK</sequence>
<keyword evidence="6 11" id="KW-0479">Metal-binding</keyword>
<evidence type="ECO:0000256" key="5">
    <source>
        <dbReference type="ARBA" id="ARBA00022691"/>
    </source>
</evidence>
<feature type="binding site" evidence="11">
    <location>
        <position position="95"/>
    </location>
    <ligand>
        <name>[4Fe-4S] cluster</name>
        <dbReference type="ChEBI" id="CHEBI:49883"/>
    </ligand>
</feature>
<feature type="binding site" evidence="11">
    <location>
        <position position="352"/>
    </location>
    <ligand>
        <name>S-adenosyl-L-methionine</name>
        <dbReference type="ChEBI" id="CHEBI:59789"/>
    </ligand>
</feature>
<dbReference type="InterPro" id="IPR001566">
    <property type="entry name" value="23S_rRNA_MeTrfase_RlmD"/>
</dbReference>
<comment type="catalytic activity">
    <reaction evidence="9 11">
        <text>uridine(1939) in 23S rRNA + S-adenosyl-L-methionine = 5-methyluridine(1939) in 23S rRNA + S-adenosyl-L-homocysteine + H(+)</text>
        <dbReference type="Rhea" id="RHEA:42908"/>
        <dbReference type="Rhea" id="RHEA-COMP:10278"/>
        <dbReference type="Rhea" id="RHEA-COMP:10279"/>
        <dbReference type="ChEBI" id="CHEBI:15378"/>
        <dbReference type="ChEBI" id="CHEBI:57856"/>
        <dbReference type="ChEBI" id="CHEBI:59789"/>
        <dbReference type="ChEBI" id="CHEBI:65315"/>
        <dbReference type="ChEBI" id="CHEBI:74447"/>
        <dbReference type="EC" id="2.1.1.190"/>
    </reaction>
</comment>
<dbReference type="PROSITE" id="PS51687">
    <property type="entry name" value="SAM_MT_RNA_M5U"/>
    <property type="match status" value="1"/>
</dbReference>
<dbReference type="Gene3D" id="2.40.50.1070">
    <property type="match status" value="1"/>
</dbReference>
<keyword evidence="2 11" id="KW-0698">rRNA processing</keyword>
<evidence type="ECO:0000256" key="3">
    <source>
        <dbReference type="ARBA" id="ARBA00022603"/>
    </source>
</evidence>
<dbReference type="Gene3D" id="2.40.50.140">
    <property type="entry name" value="Nucleic acid-binding proteins"/>
    <property type="match status" value="1"/>
</dbReference>
<dbReference type="PROSITE" id="PS50926">
    <property type="entry name" value="TRAM"/>
    <property type="match status" value="1"/>
</dbReference>
<dbReference type="EMBL" id="CP022011">
    <property type="protein sequence ID" value="QDJ15200.1"/>
    <property type="molecule type" value="Genomic_DNA"/>
</dbReference>
<dbReference type="RefSeq" id="WP_261920284.1">
    <property type="nucleotide sequence ID" value="NZ_CP022011.1"/>
</dbReference>
<dbReference type="GO" id="GO:0005506">
    <property type="term" value="F:iron ion binding"/>
    <property type="evidence" value="ECO:0007669"/>
    <property type="project" value="UniProtKB-UniRule"/>
</dbReference>
<keyword evidence="1 11" id="KW-0004">4Fe-4S</keyword>
<evidence type="ECO:0000256" key="11">
    <source>
        <dbReference type="HAMAP-Rule" id="MF_01010"/>
    </source>
</evidence>
<dbReference type="CDD" id="cd02440">
    <property type="entry name" value="AdoMet_MTases"/>
    <property type="match status" value="1"/>
</dbReference>
<dbReference type="PANTHER" id="PTHR11061">
    <property type="entry name" value="RNA M5U METHYLTRANSFERASE"/>
    <property type="match status" value="1"/>
</dbReference>
<dbReference type="GO" id="GO:0070475">
    <property type="term" value="P:rRNA base methylation"/>
    <property type="evidence" value="ECO:0007669"/>
    <property type="project" value="TreeGrafter"/>
</dbReference>
<dbReference type="InterPro" id="IPR029063">
    <property type="entry name" value="SAM-dependent_MTases_sf"/>
</dbReference>
<accession>A0A8E3SC68</accession>
<organism evidence="12 13">
    <name type="scientific">Mergibacter septicus</name>
    <dbReference type="NCBI Taxonomy" id="221402"/>
    <lineage>
        <taxon>Bacteria</taxon>
        <taxon>Pseudomonadati</taxon>
        <taxon>Pseudomonadota</taxon>
        <taxon>Gammaproteobacteria</taxon>
        <taxon>Pasteurellales</taxon>
        <taxon>Pasteurellaceae</taxon>
        <taxon>Mergibacter</taxon>
    </lineage>
</organism>
<evidence type="ECO:0000256" key="6">
    <source>
        <dbReference type="ARBA" id="ARBA00022723"/>
    </source>
</evidence>
<dbReference type="PANTHER" id="PTHR11061:SF49">
    <property type="entry name" value="23S RRNA (URACIL(1939)-C(5))-METHYLTRANSFERASE RLMD"/>
    <property type="match status" value="1"/>
</dbReference>
<comment type="function">
    <text evidence="10 11">Catalyzes the formation of 5-methyl-uridine at position 1939 (m5U1939) in 23S rRNA.</text>
</comment>
<feature type="active site" description="Nucleophile" evidence="11">
    <location>
        <position position="399"/>
    </location>
</feature>
<evidence type="ECO:0000256" key="8">
    <source>
        <dbReference type="ARBA" id="ARBA00023014"/>
    </source>
</evidence>
<dbReference type="GO" id="GO:0070041">
    <property type="term" value="F:rRNA (uridine-C5-)-methyltransferase activity"/>
    <property type="evidence" value="ECO:0007669"/>
    <property type="project" value="UniProtKB-UniRule"/>
</dbReference>
<reference evidence="12" key="1">
    <citation type="submission" date="2017-06" db="EMBL/GenBank/DDBJ databases">
        <title>Genome sequencing of pathogenic and non-pathogenic strains within Bisgaard taxon 40.</title>
        <authorList>
            <person name="Ladner J.T."/>
            <person name="Lovett S.P."/>
            <person name="Koroleva G."/>
            <person name="Lorch J.M."/>
        </authorList>
    </citation>
    <scope>NUCLEOTIDE SEQUENCE</scope>
    <source>
        <strain evidence="12">27576-1-I1</strain>
    </source>
</reference>
<dbReference type="SUPFAM" id="SSF50249">
    <property type="entry name" value="Nucleic acid-binding proteins"/>
    <property type="match status" value="1"/>
</dbReference>
<evidence type="ECO:0000256" key="10">
    <source>
        <dbReference type="ARBA" id="ARBA00059995"/>
    </source>
</evidence>
<evidence type="ECO:0000313" key="13">
    <source>
        <dbReference type="Proteomes" id="UP000955338"/>
    </source>
</evidence>
<evidence type="ECO:0000256" key="2">
    <source>
        <dbReference type="ARBA" id="ARBA00022552"/>
    </source>
</evidence>
<keyword evidence="4 11" id="KW-0808">Transferase</keyword>
<feature type="binding site" evidence="11">
    <location>
        <position position="275"/>
    </location>
    <ligand>
        <name>S-adenosyl-L-methionine</name>
        <dbReference type="ChEBI" id="CHEBI:59789"/>
    </ligand>
</feature>
<dbReference type="HAMAP" id="MF_01010">
    <property type="entry name" value="23SrRNA_methyltr_RlmD"/>
    <property type="match status" value="1"/>
</dbReference>
<dbReference type="InterPro" id="IPR010280">
    <property type="entry name" value="U5_MeTrfase_fam"/>
</dbReference>
<protein>
    <recommendedName>
        <fullName evidence="11">23S rRNA (uracil(1939)-C(5))-methyltransferase RlmD</fullName>
        <ecNumber evidence="11">2.1.1.190</ecNumber>
    </recommendedName>
    <alternativeName>
        <fullName evidence="11">23S rRNA(m5U1939)-methyltransferase</fullName>
    </alternativeName>
</protein>
<feature type="binding site" evidence="11">
    <location>
        <position position="373"/>
    </location>
    <ligand>
        <name>S-adenosyl-L-methionine</name>
        <dbReference type="ChEBI" id="CHEBI:59789"/>
    </ligand>
</feature>
<dbReference type="NCBIfam" id="TIGR00479">
    <property type="entry name" value="rumA"/>
    <property type="match status" value="1"/>
</dbReference>
<evidence type="ECO:0000256" key="9">
    <source>
        <dbReference type="ARBA" id="ARBA00052756"/>
    </source>
</evidence>
<evidence type="ECO:0000313" key="12">
    <source>
        <dbReference type="EMBL" id="QDJ15200.1"/>
    </source>
</evidence>
<name>A0A8E3SC68_9PAST</name>
<dbReference type="Pfam" id="PF01938">
    <property type="entry name" value="TRAM"/>
    <property type="match status" value="1"/>
</dbReference>
<keyword evidence="5 11" id="KW-0949">S-adenosyl-L-methionine</keyword>
<dbReference type="NCBIfam" id="NF009639">
    <property type="entry name" value="PRK13168.1"/>
    <property type="match status" value="1"/>
</dbReference>
<dbReference type="GO" id="GO:0051539">
    <property type="term" value="F:4 iron, 4 sulfur cluster binding"/>
    <property type="evidence" value="ECO:0007669"/>
    <property type="project" value="UniProtKB-KW"/>
</dbReference>
<keyword evidence="3 11" id="KW-0489">Methyltransferase</keyword>
<dbReference type="Gene3D" id="3.40.50.150">
    <property type="entry name" value="Vaccinia Virus protein VP39"/>
    <property type="match status" value="1"/>
</dbReference>
<dbReference type="Proteomes" id="UP000955338">
    <property type="component" value="Chromosome"/>
</dbReference>
<dbReference type="InterPro" id="IPR002792">
    <property type="entry name" value="TRAM_dom"/>
</dbReference>
<feature type="binding site" evidence="11">
    <location>
        <position position="304"/>
    </location>
    <ligand>
        <name>S-adenosyl-L-methionine</name>
        <dbReference type="ChEBI" id="CHEBI:59789"/>
    </ligand>
</feature>
<dbReference type="Pfam" id="PF05958">
    <property type="entry name" value="tRNA_U5-meth_tr"/>
    <property type="match status" value="1"/>
</dbReference>
<gene>
    <name evidence="11" type="primary">rlmD</name>
    <name evidence="12" type="ORF">CEP48_07030</name>
</gene>
<evidence type="ECO:0000256" key="1">
    <source>
        <dbReference type="ARBA" id="ARBA00022485"/>
    </source>
</evidence>
<feature type="binding site" evidence="11">
    <location>
        <position position="309"/>
    </location>
    <ligand>
        <name>S-adenosyl-L-methionine</name>
        <dbReference type="ChEBI" id="CHEBI:59789"/>
    </ligand>
</feature>
<dbReference type="EC" id="2.1.1.190" evidence="11"/>
<evidence type="ECO:0000256" key="7">
    <source>
        <dbReference type="ARBA" id="ARBA00023004"/>
    </source>
</evidence>
<comment type="similarity">
    <text evidence="11">Belongs to the class I-like SAM-binding methyltransferase superfamily. RNA M5U methyltransferase family. RlmD subfamily.</text>
</comment>
<dbReference type="FunFam" id="3.40.50.150:FF:000009">
    <property type="entry name" value="23S rRNA (Uracil(1939)-C(5))-methyltransferase RlmD"/>
    <property type="match status" value="1"/>
</dbReference>
<keyword evidence="8 11" id="KW-0411">Iron-sulfur</keyword>
<keyword evidence="7 11" id="KW-0408">Iron</keyword>
<feature type="binding site" evidence="11">
    <location>
        <position position="325"/>
    </location>
    <ligand>
        <name>S-adenosyl-L-methionine</name>
        <dbReference type="ChEBI" id="CHEBI:59789"/>
    </ligand>
</feature>